<dbReference type="InterPro" id="IPR017853">
    <property type="entry name" value="GH"/>
</dbReference>
<comment type="pathway">
    <text evidence="2 14">Glycan biosynthesis; trehalose biosynthesis.</text>
</comment>
<dbReference type="NCBIfam" id="TIGR02402">
    <property type="entry name" value="trehalose_TreZ"/>
    <property type="match status" value="1"/>
</dbReference>
<evidence type="ECO:0000256" key="9">
    <source>
        <dbReference type="ARBA" id="ARBA00023295"/>
    </source>
</evidence>
<dbReference type="SUPFAM" id="SSF51445">
    <property type="entry name" value="(Trans)glycosidases"/>
    <property type="match status" value="1"/>
</dbReference>
<dbReference type="GO" id="GO:0005737">
    <property type="term" value="C:cytoplasm"/>
    <property type="evidence" value="ECO:0007669"/>
    <property type="project" value="UniProtKB-SubCell"/>
</dbReference>
<dbReference type="InterPro" id="IPR014756">
    <property type="entry name" value="Ig_E-set"/>
</dbReference>
<evidence type="ECO:0000256" key="8">
    <source>
        <dbReference type="ARBA" id="ARBA00023277"/>
    </source>
</evidence>
<protein>
    <recommendedName>
        <fullName evidence="5 13">Malto-oligosyltrehalose trehalohydrolase</fullName>
        <shortName evidence="14">MTHase</shortName>
        <ecNumber evidence="4 13">3.2.1.141</ecNumber>
    </recommendedName>
    <alternativeName>
        <fullName evidence="11 14">4-alpha-D-((1-&gt;4)-alpha-D-glucano)trehalose trehalohydrolase</fullName>
    </alternativeName>
    <alternativeName>
        <fullName evidence="10 14">Maltooligosyl trehalose trehalohydrolase</fullName>
    </alternativeName>
</protein>
<dbReference type="InterPro" id="IPR006047">
    <property type="entry name" value="GH13_cat_dom"/>
</dbReference>
<dbReference type="RefSeq" id="WP_145806034.1">
    <property type="nucleotide sequence ID" value="NZ_VIVK01000001.1"/>
</dbReference>
<dbReference type="CDD" id="cd02853">
    <property type="entry name" value="E_set_MTHase_like_N"/>
    <property type="match status" value="1"/>
</dbReference>
<evidence type="ECO:0000256" key="16">
    <source>
        <dbReference type="PIRSR" id="PIRSR006337-2"/>
    </source>
</evidence>
<dbReference type="Gene3D" id="1.10.10.760">
    <property type="entry name" value="E-set domains of sugar-utilizing enzymes"/>
    <property type="match status" value="1"/>
</dbReference>
<evidence type="ECO:0000256" key="3">
    <source>
        <dbReference type="ARBA" id="ARBA00008061"/>
    </source>
</evidence>
<dbReference type="UniPathway" id="UPA00299"/>
<evidence type="ECO:0000256" key="14">
    <source>
        <dbReference type="PIRNR" id="PIRNR006337"/>
    </source>
</evidence>
<evidence type="ECO:0000313" key="20">
    <source>
        <dbReference type="Proteomes" id="UP000318380"/>
    </source>
</evidence>
<accession>A0A561BQZ7</accession>
<dbReference type="PANTHER" id="PTHR43651">
    <property type="entry name" value="1,4-ALPHA-GLUCAN-BRANCHING ENZYME"/>
    <property type="match status" value="1"/>
</dbReference>
<reference evidence="19 20" key="1">
    <citation type="submission" date="2019-06" db="EMBL/GenBank/DDBJ databases">
        <title>Sequencing the genomes of 1000 actinobacteria strains.</title>
        <authorList>
            <person name="Klenk H.-P."/>
        </authorList>
    </citation>
    <scope>NUCLEOTIDE SEQUENCE [LARGE SCALE GENOMIC DNA]</scope>
    <source>
        <strain evidence="19 20">DSM 24683</strain>
    </source>
</reference>
<keyword evidence="20" id="KW-1185">Reference proteome</keyword>
<comment type="similarity">
    <text evidence="3 14">Belongs to the glycosyl hydrolase 13 family.</text>
</comment>
<keyword evidence="6" id="KW-0963">Cytoplasm</keyword>
<name>A0A561BQZ7_9ACTN</name>
<feature type="active site" description="Proton donor" evidence="15">
    <location>
        <position position="290"/>
    </location>
</feature>
<evidence type="ECO:0000256" key="7">
    <source>
        <dbReference type="ARBA" id="ARBA00022801"/>
    </source>
</evidence>
<dbReference type="InterPro" id="IPR044901">
    <property type="entry name" value="Trehalose_TreZ_E-set_sf"/>
</dbReference>
<dbReference type="InterPro" id="IPR004193">
    <property type="entry name" value="Glyco_hydro_13_N"/>
</dbReference>
<keyword evidence="9 14" id="KW-0326">Glycosidase</keyword>
<dbReference type="Pfam" id="PF02922">
    <property type="entry name" value="CBM_48"/>
    <property type="match status" value="1"/>
</dbReference>
<feature type="active site" description="Nucleophile" evidence="15">
    <location>
        <position position="253"/>
    </location>
</feature>
<gene>
    <name evidence="19" type="ORF">FB561_2412</name>
</gene>
<comment type="caution">
    <text evidence="19">The sequence shown here is derived from an EMBL/GenBank/DDBJ whole genome shotgun (WGS) entry which is preliminary data.</text>
</comment>
<comment type="subcellular location">
    <subcellularLocation>
        <location evidence="1 15">Cytoplasm</location>
    </subcellularLocation>
</comment>
<feature type="binding site" evidence="16">
    <location>
        <begin position="251"/>
        <end position="256"/>
    </location>
    <ligand>
        <name>substrate</name>
    </ligand>
</feature>
<dbReference type="Gene3D" id="2.60.40.10">
    <property type="entry name" value="Immunoglobulins"/>
    <property type="match status" value="1"/>
</dbReference>
<dbReference type="Pfam" id="PF00128">
    <property type="entry name" value="Alpha-amylase"/>
    <property type="match status" value="1"/>
</dbReference>
<evidence type="ECO:0000256" key="15">
    <source>
        <dbReference type="PIRSR" id="PIRSR006337-1"/>
    </source>
</evidence>
<evidence type="ECO:0000256" key="6">
    <source>
        <dbReference type="ARBA" id="ARBA00022490"/>
    </source>
</evidence>
<evidence type="ECO:0000256" key="12">
    <source>
        <dbReference type="ARBA" id="ARBA00034013"/>
    </source>
</evidence>
<keyword evidence="7 14" id="KW-0378">Hydrolase</keyword>
<evidence type="ECO:0000256" key="4">
    <source>
        <dbReference type="ARBA" id="ARBA00012268"/>
    </source>
</evidence>
<dbReference type="InterPro" id="IPR012768">
    <property type="entry name" value="Trehalose_TreZ"/>
</dbReference>
<evidence type="ECO:0000313" key="19">
    <source>
        <dbReference type="EMBL" id="TWD81300.1"/>
    </source>
</evidence>
<feature type="site" description="Transition state stabilizer" evidence="17">
    <location>
        <position position="386"/>
    </location>
</feature>
<evidence type="ECO:0000256" key="11">
    <source>
        <dbReference type="ARBA" id="ARBA00033284"/>
    </source>
</evidence>
<dbReference type="OrthoDB" id="9800174at2"/>
<dbReference type="Gene3D" id="3.20.20.80">
    <property type="entry name" value="Glycosidases"/>
    <property type="match status" value="1"/>
</dbReference>
<evidence type="ECO:0000256" key="10">
    <source>
        <dbReference type="ARBA" id="ARBA00032057"/>
    </source>
</evidence>
<feature type="binding site" evidence="16">
    <location>
        <begin position="315"/>
        <end position="319"/>
    </location>
    <ligand>
        <name>substrate</name>
    </ligand>
</feature>
<dbReference type="InterPro" id="IPR022567">
    <property type="entry name" value="DUF3459"/>
</dbReference>
<dbReference type="SUPFAM" id="SSF81296">
    <property type="entry name" value="E set domains"/>
    <property type="match status" value="1"/>
</dbReference>
<dbReference type="AlphaFoldDB" id="A0A561BQZ7"/>
<dbReference type="InterPro" id="IPR013783">
    <property type="entry name" value="Ig-like_fold"/>
</dbReference>
<dbReference type="PIRSF" id="PIRSF006337">
    <property type="entry name" value="Trehalose_TreZ"/>
    <property type="match status" value="1"/>
</dbReference>
<feature type="domain" description="Glycosyl hydrolase family 13 catalytic" evidence="18">
    <location>
        <begin position="107"/>
        <end position="503"/>
    </location>
</feature>
<keyword evidence="8" id="KW-0119">Carbohydrate metabolism</keyword>
<evidence type="ECO:0000256" key="17">
    <source>
        <dbReference type="PIRSR" id="PIRSR006337-3"/>
    </source>
</evidence>
<evidence type="ECO:0000259" key="18">
    <source>
        <dbReference type="SMART" id="SM00642"/>
    </source>
</evidence>
<feature type="binding site" evidence="16">
    <location>
        <begin position="385"/>
        <end position="390"/>
    </location>
    <ligand>
        <name>substrate</name>
    </ligand>
</feature>
<evidence type="ECO:0000256" key="2">
    <source>
        <dbReference type="ARBA" id="ARBA00005199"/>
    </source>
</evidence>
<dbReference type="EC" id="3.2.1.141" evidence="4 13"/>
<evidence type="ECO:0000256" key="5">
    <source>
        <dbReference type="ARBA" id="ARBA00015938"/>
    </source>
</evidence>
<evidence type="ECO:0000256" key="1">
    <source>
        <dbReference type="ARBA" id="ARBA00004496"/>
    </source>
</evidence>
<comment type="catalytic activity">
    <reaction evidence="12 14">
        <text>hydrolysis of (1-&gt;4)-alpha-D-glucosidic linkage in 4-alpha-D-[(1-&gt;4)-alpha-D-glucanosyl]n trehalose to yield trehalose and (1-&gt;4)-alpha-D-glucan.</text>
        <dbReference type="EC" id="3.2.1.141"/>
    </reaction>
</comment>
<evidence type="ECO:0000256" key="13">
    <source>
        <dbReference type="NCBIfam" id="TIGR02402"/>
    </source>
</evidence>
<dbReference type="Pfam" id="PF11941">
    <property type="entry name" value="DUF3459"/>
    <property type="match status" value="1"/>
</dbReference>
<dbReference type="GO" id="GO:0033942">
    <property type="term" value="F:4-alpha-D-(1-&gt;4)-alpha-D-glucanotrehalose trehalohydrolase activity"/>
    <property type="evidence" value="ECO:0007669"/>
    <property type="project" value="UniProtKB-EC"/>
</dbReference>
<dbReference type="CDD" id="cd11325">
    <property type="entry name" value="AmyAc_GTHase"/>
    <property type="match status" value="1"/>
</dbReference>
<dbReference type="PANTHER" id="PTHR43651:SF11">
    <property type="entry name" value="MALTO-OLIGOSYLTREHALOSE TREHALOHYDROLASE"/>
    <property type="match status" value="1"/>
</dbReference>
<dbReference type="GO" id="GO:0005992">
    <property type="term" value="P:trehalose biosynthetic process"/>
    <property type="evidence" value="ECO:0007669"/>
    <property type="project" value="UniProtKB-UniRule"/>
</dbReference>
<proteinExistence type="inferred from homology"/>
<organism evidence="19 20">
    <name type="scientific">Kribbella amoyensis</name>
    <dbReference type="NCBI Taxonomy" id="996641"/>
    <lineage>
        <taxon>Bacteria</taxon>
        <taxon>Bacillati</taxon>
        <taxon>Actinomycetota</taxon>
        <taxon>Actinomycetes</taxon>
        <taxon>Propionibacteriales</taxon>
        <taxon>Kribbellaceae</taxon>
        <taxon>Kribbella</taxon>
    </lineage>
</organism>
<dbReference type="Proteomes" id="UP000318380">
    <property type="component" value="Unassembled WGS sequence"/>
</dbReference>
<dbReference type="SMART" id="SM00642">
    <property type="entry name" value="Aamy"/>
    <property type="match status" value="1"/>
</dbReference>
<dbReference type="EMBL" id="VIVK01000001">
    <property type="protein sequence ID" value="TWD81300.1"/>
    <property type="molecule type" value="Genomic_DNA"/>
</dbReference>
<sequence length="583" mass="63746">MHTFTVWAPAASTVSLVLVDGAQKEAQKEAREMSRADGGWWRLEVPDAGPGTDYAFSVDGSNPMPDPRSAWQPDGVHGFSRVFDTAQFTWTDAGWSGLDVRGSVFYELHLGTFTPEGTLDAAAEHLDYLVALGVQVVSLMPVAAFPGQHGWGYDGVALYAVHEPYGGPLALQRFVDRCHALGLAVCLDVVYNHLGPSGNYLDSFGPYFTAKHTTPWGPAVNLDDEGSVEVRRWICDNALRWFGEFHLDALRLDAVHALADDSPRHLLAQLSVESAELSAQVGRPLGLVAESDLNDPRMVEPVADGGLGMTAQWSDDYHHALHTLLTGETAGYYEDFAAPGVFAKTLTQVFLHDGSYSTFRGRDWGHKVDPARHRGAEFLAYTSNHDQVGNRALGDRPALTTGQQAIAAALVITSPYTPMLFMGEEWGASTPWRYFTDHEEPELADAVRTGRRREFAAYGWDAEEIPDPQDPQTWRSSVLDWSEHGESPHRELLAWYRDLLALRARTDDLRDDRLGSVGITAGPDGDWLVVERGSLRIVVNLAAETAVVPVDRAPRYEVMTFGTAEVGADGVTLSGHGVAVLAV</sequence>